<dbReference type="InterPro" id="IPR051532">
    <property type="entry name" value="Ester_Hydrolysis_Enzymes"/>
</dbReference>
<evidence type="ECO:0000259" key="2">
    <source>
        <dbReference type="Pfam" id="PF13472"/>
    </source>
</evidence>
<dbReference type="InterPro" id="IPR013830">
    <property type="entry name" value="SGNH_hydro"/>
</dbReference>
<keyword evidence="5" id="KW-1185">Reference proteome</keyword>
<keyword evidence="1" id="KW-0732">Signal</keyword>
<dbReference type="Gene3D" id="3.40.50.1110">
    <property type="entry name" value="SGNH hydrolase"/>
    <property type="match status" value="1"/>
</dbReference>
<evidence type="ECO:0000313" key="5">
    <source>
        <dbReference type="Proteomes" id="UP000245020"/>
    </source>
</evidence>
<evidence type="ECO:0000256" key="1">
    <source>
        <dbReference type="SAM" id="SignalP"/>
    </source>
</evidence>
<dbReference type="CDD" id="cd01825">
    <property type="entry name" value="SGNH_hydrolase_peri1"/>
    <property type="match status" value="1"/>
</dbReference>
<reference evidence="5" key="1">
    <citation type="submission" date="2018-05" db="EMBL/GenBank/DDBJ databases">
        <title>Ignatzschineria dubaiensis sp. nov., isolated from necrotic foot tissues of dromedaries (Camelus dromedarius) and associated maggots in Dubai, United Arab Emirates.</title>
        <authorList>
            <person name="Tsang C.C."/>
            <person name="Tang J.Y.M."/>
            <person name="Fong J.Y.H."/>
            <person name="Kinne J."/>
            <person name="Lee H.H."/>
            <person name="Joseph M."/>
            <person name="Jose S."/>
            <person name="Schuster R.K."/>
            <person name="Tang Y."/>
            <person name="Sivakumar S."/>
            <person name="Chen J.H.K."/>
            <person name="Teng J.L.L."/>
            <person name="Lau S.K.P."/>
            <person name="Wernery U."/>
            <person name="Woo P.C.Y."/>
        </authorList>
    </citation>
    <scope>NUCLEOTIDE SEQUENCE [LARGE SCALE GENOMIC DNA]</scope>
    <source>
        <strain evidence="5">KCTC 22644</strain>
    </source>
</reference>
<feature type="domain" description="SGNH hydrolase-type esterase" evidence="2">
    <location>
        <begin position="240"/>
        <end position="390"/>
    </location>
</feature>
<proteinExistence type="predicted"/>
<organism evidence="4 5">
    <name type="scientific">Ignatzschineria ureiclastica</name>
    <dbReference type="NCBI Taxonomy" id="472582"/>
    <lineage>
        <taxon>Bacteria</taxon>
        <taxon>Pseudomonadati</taxon>
        <taxon>Pseudomonadota</taxon>
        <taxon>Gammaproteobacteria</taxon>
        <taxon>Cardiobacteriales</taxon>
        <taxon>Ignatzschineriaceae</taxon>
        <taxon>Ignatzschineria</taxon>
    </lineage>
</organism>
<dbReference type="PANTHER" id="PTHR30383:SF29">
    <property type="entry name" value="SGNH HYDROLASE-TYPE ESTERASE DOMAIN-CONTAINING PROTEIN"/>
    <property type="match status" value="1"/>
</dbReference>
<accession>A0A2U2AG84</accession>
<name>A0A2U2AG84_9GAMM</name>
<dbReference type="Pfam" id="PF22753">
    <property type="entry name" value="Ape1_N"/>
    <property type="match status" value="1"/>
</dbReference>
<dbReference type="GO" id="GO:0016788">
    <property type="term" value="F:hydrolase activity, acting on ester bonds"/>
    <property type="evidence" value="ECO:0007669"/>
    <property type="project" value="UniProtKB-ARBA"/>
</dbReference>
<dbReference type="EMBL" id="QEWQ01000001">
    <property type="protein sequence ID" value="PWD81674.1"/>
    <property type="molecule type" value="Genomic_DNA"/>
</dbReference>
<evidence type="ECO:0000259" key="3">
    <source>
        <dbReference type="Pfam" id="PF22753"/>
    </source>
</evidence>
<dbReference type="AlphaFoldDB" id="A0A2U2AG84"/>
<dbReference type="Gene3D" id="2.60.120.1360">
    <property type="match status" value="1"/>
</dbReference>
<feature type="signal peptide" evidence="1">
    <location>
        <begin position="1"/>
        <end position="30"/>
    </location>
</feature>
<dbReference type="Proteomes" id="UP000245020">
    <property type="component" value="Unassembled WGS sequence"/>
</dbReference>
<dbReference type="InterPro" id="IPR036514">
    <property type="entry name" value="SGNH_hydro_sf"/>
</dbReference>
<dbReference type="PANTHER" id="PTHR30383">
    <property type="entry name" value="THIOESTERASE 1/PROTEASE 1/LYSOPHOSPHOLIPASE L1"/>
    <property type="match status" value="1"/>
</dbReference>
<feature type="domain" description="Peptidoglycan O-acetylesterase N-terminal" evidence="3">
    <location>
        <begin position="101"/>
        <end position="214"/>
    </location>
</feature>
<sequence length="407" mass="45301">MKKQQAKLGLYLKNSLLLCAGMLLIAACSADDLGDYRREIGPGITNYGERNADLLKQKMIQLAQGGNQVLTVTQFGDSHSAADFFTGGLRDHLQSRLGNAGIGWVTPMSVRGQRSAEVAWKSQRWDLASSRTVSDQPFAMGGYRATPNRVGATIDVLLEKPEQYQGLWDARLVVQAPNSEAFAISNDRGRLNLENALVGNGSWKQLRIRTAMPFRIEALERNVALGGLWLQRSGQPGAIVSSIATNGAQLSIWDRWSPEWVAELAATQSDLVILEYGTNEAFNDTLDREDYKRQLLTSIRTIRQQLPNAAILLMSPPDALMQNKQGSCSDKYPPSYEMVKAVQLSVAKSERLLYWDWQKAMGGRCSIEKWQKETLAGRDKVHLSAAGYRLSAKMFYKDLMQFAGLRH</sequence>
<protein>
    <submittedName>
        <fullName evidence="4">Uncharacterized protein</fullName>
    </submittedName>
</protein>
<dbReference type="Pfam" id="PF13472">
    <property type="entry name" value="Lipase_GDSL_2"/>
    <property type="match status" value="1"/>
</dbReference>
<feature type="chain" id="PRO_5015476921" evidence="1">
    <location>
        <begin position="31"/>
        <end position="407"/>
    </location>
</feature>
<comment type="caution">
    <text evidence="4">The sequence shown here is derived from an EMBL/GenBank/DDBJ whole genome shotgun (WGS) entry which is preliminary data.</text>
</comment>
<dbReference type="PROSITE" id="PS51257">
    <property type="entry name" value="PROKAR_LIPOPROTEIN"/>
    <property type="match status" value="1"/>
</dbReference>
<gene>
    <name evidence="4" type="ORF">DC083_00290</name>
</gene>
<dbReference type="InterPro" id="IPR055041">
    <property type="entry name" value="Ape1_N"/>
</dbReference>
<dbReference type="OrthoDB" id="7985403at2"/>
<evidence type="ECO:0000313" key="4">
    <source>
        <dbReference type="EMBL" id="PWD81674.1"/>
    </source>
</evidence>
<dbReference type="RefSeq" id="WP_109188307.1">
    <property type="nucleotide sequence ID" value="NZ_BMYA01000001.1"/>
</dbReference>
<dbReference type="SUPFAM" id="SSF52266">
    <property type="entry name" value="SGNH hydrolase"/>
    <property type="match status" value="1"/>
</dbReference>